<protein>
    <submittedName>
        <fullName evidence="2">Dihydroorotase</fullName>
    </submittedName>
</protein>
<accession>A0ABQ5TRH2</accession>
<dbReference type="Gene3D" id="2.30.40.10">
    <property type="entry name" value="Urease, subunit C, domain 1"/>
    <property type="match status" value="1"/>
</dbReference>
<organism evidence="2 3">
    <name type="scientific">Oceanobacillus kimchii</name>
    <dbReference type="NCBI Taxonomy" id="746691"/>
    <lineage>
        <taxon>Bacteria</taxon>
        <taxon>Bacillati</taxon>
        <taxon>Bacillota</taxon>
        <taxon>Bacilli</taxon>
        <taxon>Bacillales</taxon>
        <taxon>Bacillaceae</taxon>
        <taxon>Oceanobacillus</taxon>
    </lineage>
</organism>
<dbReference type="Proteomes" id="UP001275436">
    <property type="component" value="Unassembled WGS sequence"/>
</dbReference>
<dbReference type="NCBIfam" id="TIGR03583">
    <property type="entry name" value="EF_0837"/>
    <property type="match status" value="1"/>
</dbReference>
<sequence length="369" mass="40269">MVQIVKNATLVNGATVDIVIDNQRIVEVAETTTVQGDVIFDAAGMYVSPGWIDLHTHAFPKYKPYCAIPDQIGYKTGVTTIVDAGSSGADNVDEFYQIAQAAKTRVFAFLNISRIGLMRQDELSDLGNLSFDAIQQTVEKYPQFIVGLKARMSASVVCGNGIQPLIIAETFRNKLALPLMVHVGTAPPELSKVLSYMKKGDILTHCYHEKENNHIFREDGSVEPSLLDAIDRGVYLDVGHGSSSFSFRIAQKAKQQGVYFDSLGTDIYQNNQKNGPVYNMETTLSKFLALGYSLEEVIEAVTIKPAKILSKPELGSLQPGSIADLTFFTVKETSKKLTDSFGASIHGDSLINAEAVIIGGNYVELEKSD</sequence>
<feature type="domain" description="Amidohydrolase-related" evidence="1">
    <location>
        <begin position="250"/>
        <end position="330"/>
    </location>
</feature>
<dbReference type="EMBL" id="BSKO01000001">
    <property type="protein sequence ID" value="GLO67900.1"/>
    <property type="molecule type" value="Genomic_DNA"/>
</dbReference>
<dbReference type="InterPro" id="IPR006680">
    <property type="entry name" value="Amidohydro-rel"/>
</dbReference>
<name>A0ABQ5TRH2_9BACI</name>
<evidence type="ECO:0000259" key="1">
    <source>
        <dbReference type="Pfam" id="PF01979"/>
    </source>
</evidence>
<gene>
    <name evidence="2" type="ORF">MACH08_36840</name>
</gene>
<dbReference type="PANTHER" id="PTHR42717:SF1">
    <property type="entry name" value="IMIDAZOLONEPROPIONASE AND RELATED AMIDOHYDROLASES"/>
    <property type="match status" value="1"/>
</dbReference>
<evidence type="ECO:0000313" key="2">
    <source>
        <dbReference type="EMBL" id="GLO67900.1"/>
    </source>
</evidence>
<reference evidence="2 3" key="1">
    <citation type="submission" date="2023-02" db="EMBL/GenBank/DDBJ databases">
        <title>Oceanobacillus kimchii IFOP_LL358 isolated form Alexandrium catenella lab strain.</title>
        <authorList>
            <person name="Gajardo G."/>
            <person name="Ueki S."/>
            <person name="Maruyama F."/>
        </authorList>
    </citation>
    <scope>NUCLEOTIDE SEQUENCE [LARGE SCALE GENOMIC DNA]</scope>
    <source>
        <strain evidence="2 3">IFOP_LL358</strain>
    </source>
</reference>
<dbReference type="InterPro" id="IPR011059">
    <property type="entry name" value="Metal-dep_hydrolase_composite"/>
</dbReference>
<dbReference type="PANTHER" id="PTHR42717">
    <property type="entry name" value="DIHYDROOROTASE-RELATED"/>
    <property type="match status" value="1"/>
</dbReference>
<dbReference type="Gene3D" id="3.20.20.140">
    <property type="entry name" value="Metal-dependent hydrolases"/>
    <property type="match status" value="1"/>
</dbReference>
<dbReference type="InterPro" id="IPR020043">
    <property type="entry name" value="Deacetylase_Atu3266-like"/>
</dbReference>
<evidence type="ECO:0000313" key="3">
    <source>
        <dbReference type="Proteomes" id="UP001275436"/>
    </source>
</evidence>
<dbReference type="RefSeq" id="WP_017798440.1">
    <property type="nucleotide sequence ID" value="NZ_BSKO01000001.1"/>
</dbReference>
<dbReference type="SUPFAM" id="SSF51338">
    <property type="entry name" value="Composite domain of metallo-dependent hydrolases"/>
    <property type="match status" value="1"/>
</dbReference>
<dbReference type="InterPro" id="IPR032466">
    <property type="entry name" value="Metal_Hydrolase"/>
</dbReference>
<dbReference type="NCBIfam" id="NF006689">
    <property type="entry name" value="PRK09237.1"/>
    <property type="match status" value="1"/>
</dbReference>
<comment type="caution">
    <text evidence="2">The sequence shown here is derived from an EMBL/GenBank/DDBJ whole genome shotgun (WGS) entry which is preliminary data.</text>
</comment>
<dbReference type="PIRSF" id="PIRSF039004">
    <property type="entry name" value="ADE_EF_0837"/>
    <property type="match status" value="1"/>
</dbReference>
<keyword evidence="3" id="KW-1185">Reference proteome</keyword>
<proteinExistence type="predicted"/>
<dbReference type="Pfam" id="PF01979">
    <property type="entry name" value="Amidohydro_1"/>
    <property type="match status" value="1"/>
</dbReference>
<dbReference type="SUPFAM" id="SSF51556">
    <property type="entry name" value="Metallo-dependent hydrolases"/>
    <property type="match status" value="1"/>
</dbReference>
<dbReference type="InterPro" id="IPR047601">
    <property type="entry name" value="EF_0837-like"/>
</dbReference>